<evidence type="ECO:0000313" key="3">
    <source>
        <dbReference type="Proteomes" id="UP000011115"/>
    </source>
</evidence>
<keyword evidence="3" id="KW-1185">Reference proteome</keyword>
<dbReference type="InParanoid" id="M1ARU3"/>
<dbReference type="PANTHER" id="PTHR36766:SF70">
    <property type="entry name" value="DISEASE RESISTANCE PROTEIN RGA4"/>
    <property type="match status" value="1"/>
</dbReference>
<evidence type="ECO:0000313" key="2">
    <source>
        <dbReference type="EnsemblPlants" id="PGSC0003DMT400028886"/>
    </source>
</evidence>
<dbReference type="PANTHER" id="PTHR36766">
    <property type="entry name" value="PLANT BROAD-SPECTRUM MILDEW RESISTANCE PROTEIN RPW8"/>
    <property type="match status" value="1"/>
</dbReference>
<accession>M1ARU3</accession>
<dbReference type="OMA" id="HYLEICG"/>
<organism evidence="2 3">
    <name type="scientific">Solanum tuberosum</name>
    <name type="common">Potato</name>
    <dbReference type="NCBI Taxonomy" id="4113"/>
    <lineage>
        <taxon>Eukaryota</taxon>
        <taxon>Viridiplantae</taxon>
        <taxon>Streptophyta</taxon>
        <taxon>Embryophyta</taxon>
        <taxon>Tracheophyta</taxon>
        <taxon>Spermatophyta</taxon>
        <taxon>Magnoliopsida</taxon>
        <taxon>eudicotyledons</taxon>
        <taxon>Gunneridae</taxon>
        <taxon>Pentapetalae</taxon>
        <taxon>asterids</taxon>
        <taxon>lamiids</taxon>
        <taxon>Solanales</taxon>
        <taxon>Solanaceae</taxon>
        <taxon>Solanoideae</taxon>
        <taxon>Solaneae</taxon>
        <taxon>Solanum</taxon>
    </lineage>
</organism>
<proteinExistence type="predicted"/>
<dbReference type="HOGENOM" id="CLU_000288_18_23_1"/>
<dbReference type="InterPro" id="IPR032675">
    <property type="entry name" value="LRR_dom_sf"/>
</dbReference>
<reference evidence="3" key="1">
    <citation type="journal article" date="2011" name="Nature">
        <title>Genome sequence and analysis of the tuber crop potato.</title>
        <authorList>
            <consortium name="The Potato Genome Sequencing Consortium"/>
        </authorList>
    </citation>
    <scope>NUCLEOTIDE SEQUENCE [LARGE SCALE GENOMIC DNA]</scope>
    <source>
        <strain evidence="3">cv. DM1-3 516 R44</strain>
    </source>
</reference>
<dbReference type="eggNOG" id="KOG4658">
    <property type="taxonomic scope" value="Eukaryota"/>
</dbReference>
<dbReference type="Gramene" id="PGSC0003DMT400028886">
    <property type="protein sequence ID" value="PGSC0003DMT400028886"/>
    <property type="gene ID" value="PGSC0003DMG400011116"/>
</dbReference>
<dbReference type="EnsemblPlants" id="PGSC0003DMT400028886">
    <property type="protein sequence ID" value="PGSC0003DMT400028886"/>
    <property type="gene ID" value="PGSC0003DMG400011116"/>
</dbReference>
<dbReference type="Proteomes" id="UP000011115">
    <property type="component" value="Unassembled WGS sequence"/>
</dbReference>
<dbReference type="AlphaFoldDB" id="M1ARU3"/>
<protein>
    <submittedName>
        <fullName evidence="2">Uncharacterized protein</fullName>
    </submittedName>
</protein>
<keyword evidence="1" id="KW-0611">Plant defense</keyword>
<dbReference type="Gene3D" id="3.80.10.10">
    <property type="entry name" value="Ribonuclease Inhibitor"/>
    <property type="match status" value="2"/>
</dbReference>
<sequence>MFPGLEKLTITECSLLKSAPTQLETLRELEIERVDSEMPLLNLCSNLTCLVDLDVSDVKELTCLPDEMLRKNVSLQRLWISDCRKFCELPQSLYNLHSLESLRISFCPNFSSFPVPSGENYLTSLRRLHLLYCDGLTSLPNGMLEQCRSLKILRVSNCKNLVSFPLHVWEVPSLSILDMSNCPKLISLPTGGLHHLTGLWDLKIGPFSEIVDFEAFQLIFNGIQPLLSLHTLWVYGHGHWDSLPYQLMQLSSLIEIRLSDFGIDDLPHSLCNLTSLETLHLVGCKRLQHVDFRDAMPKLHYLEICGCPLLEALSDGLSNPVCLEMLIFWNCEILERLPSRDVMRSLTKLQFLKIKDCPQLEESCTNWSSPNSQWSNISHIPKIKVGGRIFRT</sequence>
<dbReference type="SUPFAM" id="SSF52047">
    <property type="entry name" value="RNI-like"/>
    <property type="match status" value="2"/>
</dbReference>
<dbReference type="PaxDb" id="4113-PGSC0003DMT400028886"/>
<dbReference type="GO" id="GO:0006952">
    <property type="term" value="P:defense response"/>
    <property type="evidence" value="ECO:0007669"/>
    <property type="project" value="UniProtKB-KW"/>
</dbReference>
<reference evidence="2" key="2">
    <citation type="submission" date="2015-06" db="UniProtKB">
        <authorList>
            <consortium name="EnsemblPlants"/>
        </authorList>
    </citation>
    <scope>IDENTIFICATION</scope>
    <source>
        <strain evidence="2">DM1-3 516 R44</strain>
    </source>
</reference>
<name>M1ARU3_SOLTU</name>
<evidence type="ECO:0000256" key="1">
    <source>
        <dbReference type="ARBA" id="ARBA00022821"/>
    </source>
</evidence>